<accession>A0A1I7CPL2</accession>
<dbReference type="RefSeq" id="WP_093583435.1">
    <property type="nucleotide sequence ID" value="NZ_FPBA01000024.1"/>
</dbReference>
<reference evidence="4" key="1">
    <citation type="submission" date="2016-10" db="EMBL/GenBank/DDBJ databases">
        <authorList>
            <person name="Varghese N."/>
            <person name="Submissions S."/>
        </authorList>
    </citation>
    <scope>NUCLEOTIDE SEQUENCE [LARGE SCALE GENOMIC DNA]</scope>
    <source>
        <strain evidence="4">DSM 46136</strain>
    </source>
</reference>
<protein>
    <submittedName>
        <fullName evidence="3">NAD(P)-dependent dehydrogenase, short-chain alcohol dehydrogenase family</fullName>
    </submittedName>
</protein>
<sequence length="261" mass="28363">MNELFSIEGKRVLMAGGARGIGGGTARYLARQGAQIVTFDIRDDLASQVAKEATEEGPGRVTFRHVDILNPDEITEGVEWAVKELGGLDAMITCHGGPLLSPAEETSLHDWDWQLQVNSRGTGLLCQAVFPHLKEKGGSIVNVAAGGALKDNPIHTASYSASKGAIISYTRTIAYEWAKYNIRCNCVNPVVQTERDTELMAEMSPEDRKEFEGKVRNNIPLGRFGDVQTELAPVFQFLISPAAKFITSQIYGVDGGLLPSR</sequence>
<keyword evidence="2" id="KW-0560">Oxidoreductase</keyword>
<dbReference type="GO" id="GO:0016616">
    <property type="term" value="F:oxidoreductase activity, acting on the CH-OH group of donors, NAD or NADP as acceptor"/>
    <property type="evidence" value="ECO:0007669"/>
    <property type="project" value="TreeGrafter"/>
</dbReference>
<organism evidence="3 4">
    <name type="scientific">Geodermatophilus amargosae</name>
    <dbReference type="NCBI Taxonomy" id="1296565"/>
    <lineage>
        <taxon>Bacteria</taxon>
        <taxon>Bacillati</taxon>
        <taxon>Actinomycetota</taxon>
        <taxon>Actinomycetes</taxon>
        <taxon>Geodermatophilales</taxon>
        <taxon>Geodermatophilaceae</taxon>
        <taxon>Geodermatophilus</taxon>
    </lineage>
</organism>
<keyword evidence="4" id="KW-1185">Reference proteome</keyword>
<dbReference type="OrthoDB" id="4380821at2"/>
<dbReference type="Proteomes" id="UP000199546">
    <property type="component" value="Unassembled WGS sequence"/>
</dbReference>
<comment type="similarity">
    <text evidence="1">Belongs to the short-chain dehydrogenases/reductases (SDR) family.</text>
</comment>
<dbReference type="Pfam" id="PF13561">
    <property type="entry name" value="adh_short_C2"/>
    <property type="match status" value="1"/>
</dbReference>
<dbReference type="SUPFAM" id="SSF51735">
    <property type="entry name" value="NAD(P)-binding Rossmann-fold domains"/>
    <property type="match status" value="1"/>
</dbReference>
<dbReference type="CDD" id="cd05233">
    <property type="entry name" value="SDR_c"/>
    <property type="match status" value="1"/>
</dbReference>
<dbReference type="STRING" id="1296565.SAMN05660657_04738"/>
<dbReference type="PANTHER" id="PTHR42760:SF115">
    <property type="entry name" value="3-OXOACYL-[ACYL-CARRIER-PROTEIN] REDUCTASE FABG"/>
    <property type="match status" value="1"/>
</dbReference>
<dbReference type="AlphaFoldDB" id="A0A1I7CPL2"/>
<dbReference type="EMBL" id="FPBA01000024">
    <property type="protein sequence ID" value="SFU01361.1"/>
    <property type="molecule type" value="Genomic_DNA"/>
</dbReference>
<dbReference type="PRINTS" id="PR00081">
    <property type="entry name" value="GDHRDH"/>
</dbReference>
<proteinExistence type="inferred from homology"/>
<dbReference type="InterPro" id="IPR002347">
    <property type="entry name" value="SDR_fam"/>
</dbReference>
<evidence type="ECO:0000313" key="3">
    <source>
        <dbReference type="EMBL" id="SFU01361.1"/>
    </source>
</evidence>
<evidence type="ECO:0000256" key="1">
    <source>
        <dbReference type="ARBA" id="ARBA00006484"/>
    </source>
</evidence>
<evidence type="ECO:0000313" key="4">
    <source>
        <dbReference type="Proteomes" id="UP000199546"/>
    </source>
</evidence>
<name>A0A1I7CPL2_9ACTN</name>
<dbReference type="Gene3D" id="3.40.50.720">
    <property type="entry name" value="NAD(P)-binding Rossmann-like Domain"/>
    <property type="match status" value="1"/>
</dbReference>
<dbReference type="InterPro" id="IPR036291">
    <property type="entry name" value="NAD(P)-bd_dom_sf"/>
</dbReference>
<dbReference type="PRINTS" id="PR00080">
    <property type="entry name" value="SDRFAMILY"/>
</dbReference>
<dbReference type="PANTHER" id="PTHR42760">
    <property type="entry name" value="SHORT-CHAIN DEHYDROGENASES/REDUCTASES FAMILY MEMBER"/>
    <property type="match status" value="1"/>
</dbReference>
<gene>
    <name evidence="3" type="ORF">SAMN05660657_04738</name>
</gene>
<evidence type="ECO:0000256" key="2">
    <source>
        <dbReference type="ARBA" id="ARBA00023002"/>
    </source>
</evidence>
<dbReference type="FunFam" id="3.40.50.720:FF:000084">
    <property type="entry name" value="Short-chain dehydrogenase reductase"/>
    <property type="match status" value="1"/>
</dbReference>